<accession>A0ABN7XB53</accession>
<dbReference type="EMBL" id="CAJVQB010111351">
    <property type="protein sequence ID" value="CAG8852382.1"/>
    <property type="molecule type" value="Genomic_DNA"/>
</dbReference>
<proteinExistence type="predicted"/>
<name>A0ABN7XB53_GIGMA</name>
<organism evidence="1 2">
    <name type="scientific">Gigaspora margarita</name>
    <dbReference type="NCBI Taxonomy" id="4874"/>
    <lineage>
        <taxon>Eukaryota</taxon>
        <taxon>Fungi</taxon>
        <taxon>Fungi incertae sedis</taxon>
        <taxon>Mucoromycota</taxon>
        <taxon>Glomeromycotina</taxon>
        <taxon>Glomeromycetes</taxon>
        <taxon>Diversisporales</taxon>
        <taxon>Gigasporaceae</taxon>
        <taxon>Gigaspora</taxon>
    </lineage>
</organism>
<gene>
    <name evidence="1" type="ORF">GMARGA_LOCUS41203</name>
</gene>
<feature type="non-terminal residue" evidence="1">
    <location>
        <position position="1"/>
    </location>
</feature>
<dbReference type="Proteomes" id="UP000789901">
    <property type="component" value="Unassembled WGS sequence"/>
</dbReference>
<protein>
    <submittedName>
        <fullName evidence="1">35250_t:CDS:1</fullName>
    </submittedName>
</protein>
<reference evidence="1 2" key="1">
    <citation type="submission" date="2021-06" db="EMBL/GenBank/DDBJ databases">
        <authorList>
            <person name="Kallberg Y."/>
            <person name="Tangrot J."/>
            <person name="Rosling A."/>
        </authorList>
    </citation>
    <scope>NUCLEOTIDE SEQUENCE [LARGE SCALE GENOMIC DNA]</scope>
    <source>
        <strain evidence="1 2">120-4 pot B 10/14</strain>
    </source>
</reference>
<evidence type="ECO:0000313" key="2">
    <source>
        <dbReference type="Proteomes" id="UP000789901"/>
    </source>
</evidence>
<evidence type="ECO:0000313" key="1">
    <source>
        <dbReference type="EMBL" id="CAG8852382.1"/>
    </source>
</evidence>
<sequence>RQNILILNQQILVLHNNPLLNMADARRLPVLKLIAPALAKFQPYIGQEPPDNYLDK</sequence>
<keyword evidence="2" id="KW-1185">Reference proteome</keyword>
<feature type="non-terminal residue" evidence="1">
    <location>
        <position position="56"/>
    </location>
</feature>
<comment type="caution">
    <text evidence="1">The sequence shown here is derived from an EMBL/GenBank/DDBJ whole genome shotgun (WGS) entry which is preliminary data.</text>
</comment>